<evidence type="ECO:0000256" key="1">
    <source>
        <dbReference type="ARBA" id="ARBA00005094"/>
    </source>
</evidence>
<dbReference type="SUPFAM" id="SSF55347">
    <property type="entry name" value="Glyceraldehyde-3-phosphate dehydrogenase-like, C-terminal domain"/>
    <property type="match status" value="1"/>
</dbReference>
<feature type="binding site" evidence="9">
    <location>
        <position position="125"/>
    </location>
    <ligand>
        <name>NADPH</name>
        <dbReference type="ChEBI" id="CHEBI:57783"/>
    </ligand>
</feature>
<dbReference type="InterPro" id="IPR003821">
    <property type="entry name" value="DXP_reductoisomerase"/>
</dbReference>
<feature type="binding site" evidence="9">
    <location>
        <position position="175"/>
    </location>
    <ligand>
        <name>1-deoxy-D-xylulose 5-phosphate</name>
        <dbReference type="ChEBI" id="CHEBI:57792"/>
    </ligand>
</feature>
<dbReference type="AlphaFoldDB" id="A0A7C3WQJ6"/>
<feature type="binding site" evidence="9">
    <location>
        <position position="217"/>
    </location>
    <ligand>
        <name>1-deoxy-D-xylulose 5-phosphate</name>
        <dbReference type="ChEBI" id="CHEBI:57792"/>
    </ligand>
</feature>
<dbReference type="UniPathway" id="UPA00056">
    <property type="reaction ID" value="UER00092"/>
</dbReference>
<dbReference type="Pfam" id="PF02670">
    <property type="entry name" value="DXP_reductoisom"/>
    <property type="match status" value="1"/>
</dbReference>
<keyword evidence="6 9" id="KW-0464">Manganese</keyword>
<feature type="binding site" evidence="9">
    <location>
        <position position="123"/>
    </location>
    <ligand>
        <name>NADPH</name>
        <dbReference type="ChEBI" id="CHEBI:57783"/>
    </ligand>
</feature>
<dbReference type="FunFam" id="3.40.50.720:FF:000045">
    <property type="entry name" value="1-deoxy-D-xylulose 5-phosphate reductoisomerase"/>
    <property type="match status" value="1"/>
</dbReference>
<feature type="binding site" evidence="9">
    <location>
        <position position="12"/>
    </location>
    <ligand>
        <name>NADPH</name>
        <dbReference type="ChEBI" id="CHEBI:57783"/>
    </ligand>
</feature>
<feature type="binding site" evidence="9">
    <location>
        <position position="211"/>
    </location>
    <ligand>
        <name>1-deoxy-D-xylulose 5-phosphate</name>
        <dbReference type="ChEBI" id="CHEBI:57792"/>
    </ligand>
</feature>
<reference evidence="13" key="1">
    <citation type="journal article" date="2020" name="mSystems">
        <title>Genome- and Community-Level Interaction Insights into Carbon Utilization and Element Cycling Functions of Hydrothermarchaeota in Hydrothermal Sediment.</title>
        <authorList>
            <person name="Zhou Z."/>
            <person name="Liu Y."/>
            <person name="Xu W."/>
            <person name="Pan J."/>
            <person name="Luo Z.H."/>
            <person name="Li M."/>
        </authorList>
    </citation>
    <scope>NUCLEOTIDE SEQUENCE [LARGE SCALE GENOMIC DNA]</scope>
    <source>
        <strain evidence="13">SpSt-776</strain>
    </source>
</reference>
<evidence type="ECO:0000256" key="7">
    <source>
        <dbReference type="ARBA" id="ARBA00023229"/>
    </source>
</evidence>
<keyword evidence="7 9" id="KW-0414">Isoprene biosynthesis</keyword>
<dbReference type="SUPFAM" id="SSF51735">
    <property type="entry name" value="NAD(P)-binding Rossmann-fold domains"/>
    <property type="match status" value="1"/>
</dbReference>
<evidence type="ECO:0000256" key="6">
    <source>
        <dbReference type="ARBA" id="ARBA00023211"/>
    </source>
</evidence>
<dbReference type="EMBL" id="DTHB01000037">
    <property type="protein sequence ID" value="HGB14494.1"/>
    <property type="molecule type" value="Genomic_DNA"/>
</dbReference>
<evidence type="ECO:0000259" key="10">
    <source>
        <dbReference type="Pfam" id="PF02670"/>
    </source>
</evidence>
<keyword evidence="4 9" id="KW-0521">NADP</keyword>
<feature type="binding site" evidence="9">
    <location>
        <position position="216"/>
    </location>
    <ligand>
        <name>1-deoxy-D-xylulose 5-phosphate</name>
        <dbReference type="ChEBI" id="CHEBI:57792"/>
    </ligand>
</feature>
<dbReference type="InterPro" id="IPR013512">
    <property type="entry name" value="DXP_reductoisomerase_N"/>
</dbReference>
<dbReference type="PANTHER" id="PTHR30525:SF0">
    <property type="entry name" value="1-DEOXY-D-XYLULOSE 5-PHOSPHATE REDUCTOISOMERASE, CHLOROPLASTIC"/>
    <property type="match status" value="1"/>
</dbReference>
<evidence type="ECO:0000256" key="8">
    <source>
        <dbReference type="ARBA" id="ARBA00048543"/>
    </source>
</evidence>
<keyword evidence="5 9" id="KW-0560">Oxidoreductase</keyword>
<dbReference type="GO" id="GO:0030145">
    <property type="term" value="F:manganese ion binding"/>
    <property type="evidence" value="ECO:0007669"/>
    <property type="project" value="TreeGrafter"/>
</dbReference>
<comment type="function">
    <text evidence="9">Catalyzes the NADPH-dependent rearrangement and reduction of 1-deoxy-D-xylulose-5-phosphate (DXP) to 2-C-methyl-D-erythritol 4-phosphate (MEP).</text>
</comment>
<dbReference type="SUPFAM" id="SSF69055">
    <property type="entry name" value="1-deoxy-D-xylulose-5-phosphate reductoisomerase, C-terminal domain"/>
    <property type="match status" value="1"/>
</dbReference>
<dbReference type="EC" id="1.1.1.267" evidence="9"/>
<organism evidence="13">
    <name type="scientific">Desulfobacca acetoxidans</name>
    <dbReference type="NCBI Taxonomy" id="60893"/>
    <lineage>
        <taxon>Bacteria</taxon>
        <taxon>Pseudomonadati</taxon>
        <taxon>Thermodesulfobacteriota</taxon>
        <taxon>Desulfobaccia</taxon>
        <taxon>Desulfobaccales</taxon>
        <taxon>Desulfobaccaceae</taxon>
        <taxon>Desulfobacca</taxon>
    </lineage>
</organism>
<dbReference type="Pfam" id="PF08436">
    <property type="entry name" value="DXP_redisom_C"/>
    <property type="match status" value="1"/>
</dbReference>
<evidence type="ECO:0000259" key="11">
    <source>
        <dbReference type="Pfam" id="PF08436"/>
    </source>
</evidence>
<protein>
    <recommendedName>
        <fullName evidence="9">1-deoxy-D-xylulose 5-phosphate reductoisomerase</fullName>
        <shortName evidence="9">DXP reductoisomerase</shortName>
        <ecNumber evidence="9">1.1.1.267</ecNumber>
    </recommendedName>
    <alternativeName>
        <fullName evidence="9">1-deoxyxylulose-5-phosphate reductoisomerase</fullName>
    </alternativeName>
    <alternativeName>
        <fullName evidence="9">2-C-methyl-D-erythritol 4-phosphate synthase</fullName>
    </alternativeName>
</protein>
<evidence type="ECO:0000256" key="4">
    <source>
        <dbReference type="ARBA" id="ARBA00022857"/>
    </source>
</evidence>
<dbReference type="GO" id="GO:0070402">
    <property type="term" value="F:NADPH binding"/>
    <property type="evidence" value="ECO:0007669"/>
    <property type="project" value="InterPro"/>
</dbReference>
<evidence type="ECO:0000313" key="13">
    <source>
        <dbReference type="EMBL" id="HGB14494.1"/>
    </source>
</evidence>
<sequence length="388" mass="41592">MKRLAILGSTGSIGQSALAVVAEHPEEFQVVGLAAGKNVKLLAQQIRQFRPALVSVRDEAAAKSLRAEVDGPQAPEILWGAAGAKAVAAHPDANIVLSAMVGAVGLEPTLAAIEAGKTVALANKETLVAAGPLVMARVRARGLALIPVDSEHSAIFQALQGQRREDIKKLWLTASGGPFRSWPLEQLARVTPEQALKHPNWSMGAKITVDSATMMNKALEVIEASVLFDLPVSQIEVCIHPQSIVHSLVEFVDGSWLAQLGRPDMRVPIAYALTYPRRLPLNSKPLDLGQVAQLTFEPPDFTRFPALRLGYEAAKTGGTMPAVLNAANEVAVAAFLGRRLPFLGIPRVVEQTMAAHRGEPLTGLEQVLAINQWARDYAASLIQNNRKT</sequence>
<feature type="binding site" evidence="9">
    <location>
        <position position="204"/>
    </location>
    <ligand>
        <name>NADPH</name>
        <dbReference type="ChEBI" id="CHEBI:57783"/>
    </ligand>
</feature>
<accession>A0A7C3WQJ6</accession>
<evidence type="ECO:0000256" key="3">
    <source>
        <dbReference type="ARBA" id="ARBA00022723"/>
    </source>
</evidence>
<keyword evidence="13" id="KW-0413">Isomerase</keyword>
<feature type="domain" description="1-deoxy-D-xylulose 5-phosphate reductoisomerase C-terminal" evidence="11">
    <location>
        <begin position="145"/>
        <end position="228"/>
    </location>
</feature>
<dbReference type="PANTHER" id="PTHR30525">
    <property type="entry name" value="1-DEOXY-D-XYLULOSE 5-PHOSPHATE REDUCTOISOMERASE"/>
    <property type="match status" value="1"/>
</dbReference>
<dbReference type="GO" id="GO:0051484">
    <property type="term" value="P:isopentenyl diphosphate biosynthetic process, methylerythritol 4-phosphate pathway involved in terpenoid biosynthetic process"/>
    <property type="evidence" value="ECO:0007669"/>
    <property type="project" value="TreeGrafter"/>
</dbReference>
<dbReference type="InterPro" id="IPR013644">
    <property type="entry name" value="DXP_reductoisomerase_C"/>
</dbReference>
<keyword evidence="9" id="KW-0460">Magnesium</keyword>
<gene>
    <name evidence="9" type="primary">dxr</name>
    <name evidence="13" type="ORF">ENV62_04555</name>
</gene>
<dbReference type="HAMAP" id="MF_00183">
    <property type="entry name" value="DXP_reductoisom"/>
    <property type="match status" value="1"/>
</dbReference>
<comment type="pathway">
    <text evidence="1 9">Isoprenoid biosynthesis; isopentenyl diphosphate biosynthesis via DXP pathway; isopentenyl diphosphate from 1-deoxy-D-xylulose 5-phosphate: step 1/6.</text>
</comment>
<feature type="binding site" evidence="9">
    <location>
        <position position="38"/>
    </location>
    <ligand>
        <name>NADPH</name>
        <dbReference type="ChEBI" id="CHEBI:57783"/>
    </ligand>
</feature>
<feature type="binding site" evidence="9">
    <location>
        <position position="151"/>
    </location>
    <ligand>
        <name>Mn(2+)</name>
        <dbReference type="ChEBI" id="CHEBI:29035"/>
    </ligand>
</feature>
<dbReference type="Gene3D" id="1.10.1740.10">
    <property type="match status" value="1"/>
</dbReference>
<feature type="binding site" evidence="9">
    <location>
        <position position="151"/>
    </location>
    <ligand>
        <name>1-deoxy-D-xylulose 5-phosphate</name>
        <dbReference type="ChEBI" id="CHEBI:57792"/>
    </ligand>
</feature>
<feature type="binding site" evidence="9">
    <location>
        <position position="37"/>
    </location>
    <ligand>
        <name>NADPH</name>
        <dbReference type="ChEBI" id="CHEBI:57783"/>
    </ligand>
</feature>
<evidence type="ECO:0000259" key="12">
    <source>
        <dbReference type="Pfam" id="PF13288"/>
    </source>
</evidence>
<feature type="binding site" evidence="9">
    <location>
        <position position="220"/>
    </location>
    <ligand>
        <name>1-deoxy-D-xylulose 5-phosphate</name>
        <dbReference type="ChEBI" id="CHEBI:57792"/>
    </ligand>
</feature>
<feature type="binding site" evidence="9">
    <location>
        <position position="220"/>
    </location>
    <ligand>
        <name>Mn(2+)</name>
        <dbReference type="ChEBI" id="CHEBI:29035"/>
    </ligand>
</feature>
<comment type="similarity">
    <text evidence="2 9">Belongs to the DXR family.</text>
</comment>
<dbReference type="InterPro" id="IPR036169">
    <property type="entry name" value="DXPR_C_sf"/>
</dbReference>
<feature type="binding site" evidence="9">
    <location>
        <position position="10"/>
    </location>
    <ligand>
        <name>NADPH</name>
        <dbReference type="ChEBI" id="CHEBI:57783"/>
    </ligand>
</feature>
<dbReference type="Gene3D" id="3.40.50.720">
    <property type="entry name" value="NAD(P)-binding Rossmann-like Domain"/>
    <property type="match status" value="1"/>
</dbReference>
<proteinExistence type="inferred from homology"/>
<dbReference type="NCBIfam" id="TIGR00243">
    <property type="entry name" value="Dxr"/>
    <property type="match status" value="1"/>
</dbReference>
<feature type="binding site" evidence="9">
    <location>
        <position position="149"/>
    </location>
    <ligand>
        <name>Mn(2+)</name>
        <dbReference type="ChEBI" id="CHEBI:29035"/>
    </ligand>
</feature>
<dbReference type="GO" id="GO:0030604">
    <property type="term" value="F:1-deoxy-D-xylulose-5-phosphate reductoisomerase activity"/>
    <property type="evidence" value="ECO:0007669"/>
    <property type="project" value="UniProtKB-UniRule"/>
</dbReference>
<keyword evidence="3 9" id="KW-0479">Metal-binding</keyword>
<evidence type="ECO:0000256" key="2">
    <source>
        <dbReference type="ARBA" id="ARBA00006825"/>
    </source>
</evidence>
<feature type="binding site" evidence="9">
    <location>
        <position position="124"/>
    </location>
    <ligand>
        <name>1-deoxy-D-xylulose 5-phosphate</name>
        <dbReference type="ChEBI" id="CHEBI:57792"/>
    </ligand>
</feature>
<evidence type="ECO:0000256" key="5">
    <source>
        <dbReference type="ARBA" id="ARBA00023002"/>
    </source>
</evidence>
<name>A0A7C3WQJ6_9BACT</name>
<feature type="domain" description="DXP reductoisomerase C-terminal" evidence="12">
    <location>
        <begin position="260"/>
        <end position="376"/>
    </location>
</feature>
<feature type="binding site" evidence="9">
    <location>
        <position position="36"/>
    </location>
    <ligand>
        <name>NADPH</name>
        <dbReference type="ChEBI" id="CHEBI:57783"/>
    </ligand>
</feature>
<evidence type="ECO:0000256" key="9">
    <source>
        <dbReference type="HAMAP-Rule" id="MF_00183"/>
    </source>
</evidence>
<comment type="catalytic activity">
    <reaction evidence="8">
        <text>2-C-methyl-D-erythritol 4-phosphate + NADP(+) = 1-deoxy-D-xylulose 5-phosphate + NADPH + H(+)</text>
        <dbReference type="Rhea" id="RHEA:13717"/>
        <dbReference type="ChEBI" id="CHEBI:15378"/>
        <dbReference type="ChEBI" id="CHEBI:57783"/>
        <dbReference type="ChEBI" id="CHEBI:57792"/>
        <dbReference type="ChEBI" id="CHEBI:58262"/>
        <dbReference type="ChEBI" id="CHEBI:58349"/>
        <dbReference type="EC" id="1.1.1.267"/>
    </reaction>
    <physiologicalReaction direction="right-to-left" evidence="8">
        <dbReference type="Rhea" id="RHEA:13719"/>
    </physiologicalReaction>
</comment>
<feature type="domain" description="1-deoxy-D-xylulose 5-phosphate reductoisomerase N-terminal" evidence="10">
    <location>
        <begin position="4"/>
        <end position="131"/>
    </location>
</feature>
<dbReference type="Pfam" id="PF13288">
    <property type="entry name" value="DXPR_C"/>
    <property type="match status" value="1"/>
</dbReference>
<comment type="cofactor">
    <cofactor evidence="9">
        <name>Mg(2+)</name>
        <dbReference type="ChEBI" id="CHEBI:18420"/>
    </cofactor>
    <cofactor evidence="9">
        <name>Mn(2+)</name>
        <dbReference type="ChEBI" id="CHEBI:29035"/>
    </cofactor>
</comment>
<dbReference type="InterPro" id="IPR036291">
    <property type="entry name" value="NAD(P)-bd_dom_sf"/>
</dbReference>
<dbReference type="PIRSF" id="PIRSF006205">
    <property type="entry name" value="Dxp_reductismrs"/>
    <property type="match status" value="1"/>
</dbReference>
<feature type="binding site" evidence="9">
    <location>
        <position position="11"/>
    </location>
    <ligand>
        <name>NADPH</name>
        <dbReference type="ChEBI" id="CHEBI:57783"/>
    </ligand>
</feature>
<dbReference type="InterPro" id="IPR026877">
    <property type="entry name" value="DXPR_C"/>
</dbReference>
<feature type="binding site" evidence="9">
    <location>
        <position position="198"/>
    </location>
    <ligand>
        <name>1-deoxy-D-xylulose 5-phosphate</name>
        <dbReference type="ChEBI" id="CHEBI:57792"/>
    </ligand>
</feature>
<feature type="binding site" evidence="9">
    <location>
        <position position="150"/>
    </location>
    <ligand>
        <name>1-deoxy-D-xylulose 5-phosphate</name>
        <dbReference type="ChEBI" id="CHEBI:57792"/>
    </ligand>
</feature>
<dbReference type="GO" id="GO:0016853">
    <property type="term" value="F:isomerase activity"/>
    <property type="evidence" value="ECO:0007669"/>
    <property type="project" value="UniProtKB-KW"/>
</dbReference>
<dbReference type="NCBIfam" id="NF009114">
    <property type="entry name" value="PRK12464.1"/>
    <property type="match status" value="1"/>
</dbReference>
<comment type="caution">
    <text evidence="13">The sequence shown here is derived from an EMBL/GenBank/DDBJ whole genome shotgun (WGS) entry which is preliminary data.</text>
</comment>
<feature type="binding site" evidence="9">
    <location>
        <position position="13"/>
    </location>
    <ligand>
        <name>NADPH</name>
        <dbReference type="ChEBI" id="CHEBI:57783"/>
    </ligand>
</feature>